<sequence length="403" mass="41966">MKKYSTFILSALSALALGGCAGTSALTTSTEDDGVYYTSKDKTTLTPAAQEALDARYGQQQTSGGYATSGDVNPEYSGDGTMQDATGTTEYYDDDYGYASRLRRFNSSTYSGLGYSSLAYTDPFWYGGYSPYGFGSLYSPFYSPYYVSGLSIGLGLGFGSLYRPYGLGYGGLGYGGLYDSFYGGYGGLGYGGLGYGYGPGLGYGYGLGYGGLGYGSPYYGGNYGYAGDTRSRVNYQPRRERSAAALSSAPNTGIRGGRSGGNAVLSNGSGGAVVNGSNGGWSRGRVVSGGAAGNPQRQNAVNVPADQPNLDTRSGGRRWRSVDAGSQGYSNQGNVAQPRRNRLFSGDGQATQRQVYSQPTRSYEQQQPSRSYSQPSPSRSSFGGSSSGSSVGGGGGGSRGRVR</sequence>
<proteinExistence type="predicted"/>
<evidence type="ECO:0000256" key="2">
    <source>
        <dbReference type="SAM" id="SignalP"/>
    </source>
</evidence>
<feature type="region of interest" description="Disordered" evidence="1">
    <location>
        <begin position="239"/>
        <end position="262"/>
    </location>
</feature>
<feature type="compositionally biased region" description="Polar residues" evidence="1">
    <location>
        <begin position="348"/>
        <end position="364"/>
    </location>
</feature>
<dbReference type="EMBL" id="JAGETX010000028">
    <property type="protein sequence ID" value="MBO3273244.1"/>
    <property type="molecule type" value="Genomic_DNA"/>
</dbReference>
<protein>
    <submittedName>
        <fullName evidence="3">Uncharacterized protein</fullName>
    </submittedName>
</protein>
<feature type="region of interest" description="Disordered" evidence="1">
    <location>
        <begin position="60"/>
        <end position="84"/>
    </location>
</feature>
<accession>A0ABS3THV8</accession>
<feature type="compositionally biased region" description="Low complexity" evidence="1">
    <location>
        <begin position="365"/>
        <end position="389"/>
    </location>
</feature>
<dbReference type="RefSeq" id="WP_208309386.1">
    <property type="nucleotide sequence ID" value="NZ_JAGETX010000028.1"/>
</dbReference>
<evidence type="ECO:0000313" key="3">
    <source>
        <dbReference type="EMBL" id="MBO3273244.1"/>
    </source>
</evidence>
<keyword evidence="2" id="KW-0732">Signal</keyword>
<name>A0ABS3THV8_9BACT</name>
<comment type="caution">
    <text evidence="3">The sequence shown here is derived from an EMBL/GenBank/DDBJ whole genome shotgun (WGS) entry which is preliminary data.</text>
</comment>
<organism evidence="3 4">
    <name type="scientific">Hymenobacter defluvii</name>
    <dbReference type="NCBI Taxonomy" id="2054411"/>
    <lineage>
        <taxon>Bacteria</taxon>
        <taxon>Pseudomonadati</taxon>
        <taxon>Bacteroidota</taxon>
        <taxon>Cytophagia</taxon>
        <taxon>Cytophagales</taxon>
        <taxon>Hymenobacteraceae</taxon>
        <taxon>Hymenobacter</taxon>
    </lineage>
</organism>
<reference evidence="3 4" key="1">
    <citation type="submission" date="2021-03" db="EMBL/GenBank/DDBJ databases">
        <authorList>
            <person name="Kim M.K."/>
        </authorList>
    </citation>
    <scope>NUCLEOTIDE SEQUENCE [LARGE SCALE GENOMIC DNA]</scope>
    <source>
        <strain evidence="3 4">BT507</strain>
    </source>
</reference>
<feature type="region of interest" description="Disordered" evidence="1">
    <location>
        <begin position="284"/>
        <end position="403"/>
    </location>
</feature>
<feature type="compositionally biased region" description="Gly residues" evidence="1">
    <location>
        <begin position="390"/>
        <end position="403"/>
    </location>
</feature>
<evidence type="ECO:0000256" key="1">
    <source>
        <dbReference type="SAM" id="MobiDB-lite"/>
    </source>
</evidence>
<gene>
    <name evidence="3" type="ORF">J4D97_21520</name>
</gene>
<keyword evidence="4" id="KW-1185">Reference proteome</keyword>
<evidence type="ECO:0000313" key="4">
    <source>
        <dbReference type="Proteomes" id="UP000670527"/>
    </source>
</evidence>
<dbReference type="PROSITE" id="PS51257">
    <property type="entry name" value="PROKAR_LIPOPROTEIN"/>
    <property type="match status" value="1"/>
</dbReference>
<dbReference type="Proteomes" id="UP000670527">
    <property type="component" value="Unassembled WGS sequence"/>
</dbReference>
<feature type="chain" id="PRO_5045520637" evidence="2">
    <location>
        <begin position="22"/>
        <end position="403"/>
    </location>
</feature>
<feature type="signal peptide" evidence="2">
    <location>
        <begin position="1"/>
        <end position="21"/>
    </location>
</feature>